<feature type="transmembrane region" description="Helical" evidence="1">
    <location>
        <begin position="159"/>
        <end position="184"/>
    </location>
</feature>
<keyword evidence="1" id="KW-1133">Transmembrane helix</keyword>
<keyword evidence="4" id="KW-1185">Reference proteome</keyword>
<organism evidence="3 4">
    <name type="scientific">Boudabousia marimammalium</name>
    <dbReference type="NCBI Taxonomy" id="156892"/>
    <lineage>
        <taxon>Bacteria</taxon>
        <taxon>Bacillati</taxon>
        <taxon>Actinomycetota</taxon>
        <taxon>Actinomycetes</taxon>
        <taxon>Actinomycetales</taxon>
        <taxon>Actinomycetaceae</taxon>
        <taxon>Boudabousia</taxon>
    </lineage>
</organism>
<dbReference type="PANTHER" id="PTHR42852">
    <property type="entry name" value="THIOL:DISULFIDE INTERCHANGE PROTEIN DSBE"/>
    <property type="match status" value="1"/>
</dbReference>
<protein>
    <submittedName>
        <fullName evidence="3">Cytochrome C biogenesis protein</fullName>
    </submittedName>
</protein>
<dbReference type="InterPro" id="IPR050553">
    <property type="entry name" value="Thioredoxin_ResA/DsbE_sf"/>
</dbReference>
<feature type="transmembrane region" description="Helical" evidence="1">
    <location>
        <begin position="43"/>
        <end position="60"/>
    </location>
</feature>
<keyword evidence="1" id="KW-0472">Membrane</keyword>
<dbReference type="Gene3D" id="2.60.120.260">
    <property type="entry name" value="Galactose-binding domain-like"/>
    <property type="match status" value="1"/>
</dbReference>
<dbReference type="InterPro" id="IPR013766">
    <property type="entry name" value="Thioredoxin_domain"/>
</dbReference>
<evidence type="ECO:0000259" key="2">
    <source>
        <dbReference type="PROSITE" id="PS51352"/>
    </source>
</evidence>
<evidence type="ECO:0000256" key="1">
    <source>
        <dbReference type="SAM" id="Phobius"/>
    </source>
</evidence>
<dbReference type="RefSeq" id="WP_075360779.1">
    <property type="nucleotide sequence ID" value="NZ_MPDM01000001.1"/>
</dbReference>
<dbReference type="STRING" id="156892.BM477_00805"/>
<evidence type="ECO:0000313" key="4">
    <source>
        <dbReference type="Proteomes" id="UP000186465"/>
    </source>
</evidence>
<sequence>MLIIALLSLLAGMLSALAPCVLPFLPIIVGGSLDNKGGWKRPLIVSASLVTSLLVFTVLLKASTLLIDIDPGVWPFISGILVIILGFVMLFPSLWARVMTWTKLGNKSHEMLDNARSKNNGTWSAILTGAALGPVFSSCSPTYAWVIATVLPAEPAVGLFYLAMYCIGLAIVLLAIAMLGRALITKLGWLANPYGWFQRALAILFILVGISIVTGVDKKIQTWAVDWAPSITQLEESLIPDSDNGAGAEESPAGELLPAGTQAPELAGLQEWINSNPTTLEQLKGKVVLIDFWTYSCINCQRTQPYLNAWYDNYHDKGFEIIGVHAPEFAFEKVPANVENAVQEAGIKYPVALDNNFTTWRAFNNRYWPAKYLIDKNGDIRYTHFGEGDYEQTESAIQQLLNVDAPSAKPQGMVETSSEKQSPETYLGVNRARGFVGTPHLQAGLNTYQPAESITQNEWTLGGDWEVDGEKITAKSAGATLSYRFTGKKMFLVMGAEGVPAGASSQVKVMVDGISQPGGMDVKDGQVKVQDYRLYRLVELPEITEGTQVTLTFDKGVSANAFTFG</sequence>
<feature type="transmembrane region" description="Helical" evidence="1">
    <location>
        <begin position="196"/>
        <end position="216"/>
    </location>
</feature>
<evidence type="ECO:0000313" key="3">
    <source>
        <dbReference type="EMBL" id="OKL50541.1"/>
    </source>
</evidence>
<dbReference type="AlphaFoldDB" id="A0A1Q5PSI6"/>
<dbReference type="InterPro" id="IPR036249">
    <property type="entry name" value="Thioredoxin-like_sf"/>
</dbReference>
<gene>
    <name evidence="3" type="ORF">BM477_00805</name>
</gene>
<feature type="domain" description="Thioredoxin" evidence="2">
    <location>
        <begin position="257"/>
        <end position="402"/>
    </location>
</feature>
<dbReference type="InterPro" id="IPR041017">
    <property type="entry name" value="Thioredoxin_10"/>
</dbReference>
<proteinExistence type="predicted"/>
<dbReference type="Pfam" id="PF08534">
    <property type="entry name" value="Redoxin"/>
    <property type="match status" value="1"/>
</dbReference>
<dbReference type="Pfam" id="PF17991">
    <property type="entry name" value="Thioredoxin_10"/>
    <property type="match status" value="1"/>
</dbReference>
<dbReference type="GO" id="GO:0016491">
    <property type="term" value="F:oxidoreductase activity"/>
    <property type="evidence" value="ECO:0007669"/>
    <property type="project" value="InterPro"/>
</dbReference>
<dbReference type="EMBL" id="MPDM01000001">
    <property type="protein sequence ID" value="OKL50541.1"/>
    <property type="molecule type" value="Genomic_DNA"/>
</dbReference>
<comment type="caution">
    <text evidence="3">The sequence shown here is derived from an EMBL/GenBank/DDBJ whole genome shotgun (WGS) entry which is preliminary data.</text>
</comment>
<dbReference type="OrthoDB" id="9811352at2"/>
<dbReference type="InterPro" id="IPR013740">
    <property type="entry name" value="Redoxin"/>
</dbReference>
<dbReference type="CDD" id="cd03012">
    <property type="entry name" value="TlpA_like_DipZ_like"/>
    <property type="match status" value="1"/>
</dbReference>
<dbReference type="PANTHER" id="PTHR42852:SF13">
    <property type="entry name" value="PROTEIN DIPZ"/>
    <property type="match status" value="1"/>
</dbReference>
<reference evidence="4" key="1">
    <citation type="submission" date="2016-11" db="EMBL/GenBank/DDBJ databases">
        <title>Actinomyces gypaetusis sp. nov. isolated from Gypaetus barbatus in Qinghai Tibet Plateau China.</title>
        <authorList>
            <person name="Meng X."/>
        </authorList>
    </citation>
    <scope>NUCLEOTIDE SEQUENCE [LARGE SCALE GENOMIC DNA]</scope>
    <source>
        <strain evidence="4">DSM 15383</strain>
    </source>
</reference>
<dbReference type="Gene3D" id="3.40.30.10">
    <property type="entry name" value="Glutaredoxin"/>
    <property type="match status" value="1"/>
</dbReference>
<accession>A0A1Q5PSI6</accession>
<dbReference type="Proteomes" id="UP000186465">
    <property type="component" value="Unassembled WGS sequence"/>
</dbReference>
<keyword evidence="1" id="KW-0812">Transmembrane</keyword>
<dbReference type="PROSITE" id="PS51352">
    <property type="entry name" value="THIOREDOXIN_2"/>
    <property type="match status" value="1"/>
</dbReference>
<feature type="transmembrane region" description="Helical" evidence="1">
    <location>
        <begin position="72"/>
        <end position="95"/>
    </location>
</feature>
<dbReference type="SUPFAM" id="SSF52833">
    <property type="entry name" value="Thioredoxin-like"/>
    <property type="match status" value="1"/>
</dbReference>
<feature type="transmembrane region" description="Helical" evidence="1">
    <location>
        <begin position="123"/>
        <end position="147"/>
    </location>
</feature>
<name>A0A1Q5PSI6_9ACTO</name>